<name>A0ABS6B714_9NOCA</name>
<organism evidence="2 3">
    <name type="scientific">Nocardia albiluteola</name>
    <dbReference type="NCBI Taxonomy" id="2842303"/>
    <lineage>
        <taxon>Bacteria</taxon>
        <taxon>Bacillati</taxon>
        <taxon>Actinomycetota</taxon>
        <taxon>Actinomycetes</taxon>
        <taxon>Mycobacteriales</taxon>
        <taxon>Nocardiaceae</taxon>
        <taxon>Nocardia</taxon>
    </lineage>
</organism>
<dbReference type="SUPFAM" id="SSF53187">
    <property type="entry name" value="Zn-dependent exopeptidases"/>
    <property type="match status" value="1"/>
</dbReference>
<reference evidence="2 3" key="1">
    <citation type="submission" date="2021-06" db="EMBL/GenBank/DDBJ databases">
        <title>Actinomycetes sequencing.</title>
        <authorList>
            <person name="Shan Q."/>
        </authorList>
    </citation>
    <scope>NUCLEOTIDE SEQUENCE [LARGE SCALE GENOMIC DNA]</scope>
    <source>
        <strain evidence="2 3">NEAU-G5</strain>
    </source>
</reference>
<keyword evidence="3" id="KW-1185">Reference proteome</keyword>
<dbReference type="SUPFAM" id="SSF55031">
    <property type="entry name" value="Bacterial exopeptidase dimerisation domain"/>
    <property type="match status" value="1"/>
</dbReference>
<dbReference type="InterPro" id="IPR011650">
    <property type="entry name" value="Peptidase_M20_dimer"/>
</dbReference>
<accession>A0ABS6B714</accession>
<dbReference type="NCBIfam" id="TIGR01891">
    <property type="entry name" value="amidohydrolases"/>
    <property type="match status" value="1"/>
</dbReference>
<evidence type="ECO:0000313" key="3">
    <source>
        <dbReference type="Proteomes" id="UP000733379"/>
    </source>
</evidence>
<dbReference type="InterPro" id="IPR017439">
    <property type="entry name" value="Amidohydrolase"/>
</dbReference>
<sequence length="404" mass="42641">MALHEDASSLTSDLVALRHDLHRRPEIGLTLPHTQERVLAALDPLPLEISTGAALTSVTAVLRGARPGGPAVLLRGDMDALPVTERTGVSYASETGDTMHACGHDLHVAMLVGAAQLLADRRESLSGDVVFMFQPGEEGWDGAGKMVAEGVLDAAGQRVVAAYGLHVSAASVPRGVFASRSGPMLAASDRLIVTVRGAGGHGSAPQRAKDPVPAMAEMITGLQTLVTRTFDVFDPVVVTVGMLHAGTRHNIIPDDAHFEATVRTFSPANRERMAEVSTRYLRSVAAAHGLDVDVEYRIEYPVTATDAAETDFLADTVAEVFGPDRFARMANPLTGAEDFSRVLNQVPGSFAMLGAVPPGIDPATAAYNHSPQATFDDSVLPDGAALLAELAIRRLDQEVADVRP</sequence>
<dbReference type="EMBL" id="JAHKNI010000009">
    <property type="protein sequence ID" value="MBU3065008.1"/>
    <property type="molecule type" value="Genomic_DNA"/>
</dbReference>
<protein>
    <submittedName>
        <fullName evidence="2">Amidohydrolase</fullName>
    </submittedName>
</protein>
<dbReference type="PIRSF" id="PIRSF005962">
    <property type="entry name" value="Pept_M20D_amidohydro"/>
    <property type="match status" value="1"/>
</dbReference>
<dbReference type="Proteomes" id="UP000733379">
    <property type="component" value="Unassembled WGS sequence"/>
</dbReference>
<dbReference type="InterPro" id="IPR002933">
    <property type="entry name" value="Peptidase_M20"/>
</dbReference>
<feature type="domain" description="Peptidase M20 dimerisation" evidence="1">
    <location>
        <begin position="192"/>
        <end position="275"/>
    </location>
</feature>
<dbReference type="CDD" id="cd03886">
    <property type="entry name" value="M20_Acy1"/>
    <property type="match status" value="1"/>
</dbReference>
<evidence type="ECO:0000259" key="1">
    <source>
        <dbReference type="Pfam" id="PF07687"/>
    </source>
</evidence>
<dbReference type="Gene3D" id="3.40.630.10">
    <property type="entry name" value="Zn peptidases"/>
    <property type="match status" value="1"/>
</dbReference>
<dbReference type="Pfam" id="PF07687">
    <property type="entry name" value="M20_dimer"/>
    <property type="match status" value="1"/>
</dbReference>
<evidence type="ECO:0000313" key="2">
    <source>
        <dbReference type="EMBL" id="MBU3065008.1"/>
    </source>
</evidence>
<dbReference type="Pfam" id="PF01546">
    <property type="entry name" value="Peptidase_M20"/>
    <property type="match status" value="1"/>
</dbReference>
<dbReference type="PANTHER" id="PTHR11014:SF63">
    <property type="entry name" value="METALLOPEPTIDASE, PUTATIVE (AFU_ORTHOLOGUE AFUA_6G09600)-RELATED"/>
    <property type="match status" value="1"/>
</dbReference>
<comment type="caution">
    <text evidence="2">The sequence shown here is derived from an EMBL/GenBank/DDBJ whole genome shotgun (WGS) entry which is preliminary data.</text>
</comment>
<proteinExistence type="predicted"/>
<dbReference type="InterPro" id="IPR036264">
    <property type="entry name" value="Bact_exopeptidase_dim_dom"/>
</dbReference>
<dbReference type="PANTHER" id="PTHR11014">
    <property type="entry name" value="PEPTIDASE M20 FAMILY MEMBER"/>
    <property type="match status" value="1"/>
</dbReference>
<dbReference type="RefSeq" id="WP_215920725.1">
    <property type="nucleotide sequence ID" value="NZ_JAHKNI010000009.1"/>
</dbReference>
<gene>
    <name evidence="2" type="ORF">KO481_26185</name>
</gene>
<dbReference type="Gene3D" id="3.30.70.360">
    <property type="match status" value="1"/>
</dbReference>